<dbReference type="InterPro" id="IPR000884">
    <property type="entry name" value="TSP1_rpt"/>
</dbReference>
<dbReference type="SMART" id="SM01225">
    <property type="entry name" value="G8"/>
    <property type="match status" value="1"/>
</dbReference>
<dbReference type="InterPro" id="IPR055401">
    <property type="entry name" value="CEMIP_beta-hel_dom"/>
</dbReference>
<dbReference type="PANTHER" id="PTHR15535">
    <property type="entry name" value="TRANSMEMBRANE PROTEIN 2-RELATED"/>
    <property type="match status" value="1"/>
</dbReference>
<dbReference type="Pfam" id="PF24606">
    <property type="entry name" value="CEMIP_beta-hel"/>
    <property type="match status" value="1"/>
</dbReference>
<reference evidence="8 9" key="1">
    <citation type="submission" date="2024-11" db="EMBL/GenBank/DDBJ databases">
        <title>Chromosome-level genome assembly of the freshwater bivalve Anodonta woodiana.</title>
        <authorList>
            <person name="Chen X."/>
        </authorList>
    </citation>
    <scope>NUCLEOTIDE SEQUENCE [LARGE SCALE GENOMIC DNA]</scope>
    <source>
        <strain evidence="8">MN2024</strain>
        <tissue evidence="8">Gills</tissue>
    </source>
</reference>
<dbReference type="GO" id="GO:0016798">
    <property type="term" value="F:hydrolase activity, acting on glycosyl bonds"/>
    <property type="evidence" value="ECO:0007669"/>
    <property type="project" value="UniProtKB-KW"/>
</dbReference>
<evidence type="ECO:0000313" key="9">
    <source>
        <dbReference type="Proteomes" id="UP001634394"/>
    </source>
</evidence>
<evidence type="ECO:0000256" key="1">
    <source>
        <dbReference type="ARBA" id="ARBA00007586"/>
    </source>
</evidence>
<evidence type="ECO:0000256" key="5">
    <source>
        <dbReference type="ARBA" id="ARBA00023295"/>
    </source>
</evidence>
<dbReference type="PROSITE" id="PS51484">
    <property type="entry name" value="G8"/>
    <property type="match status" value="1"/>
</dbReference>
<evidence type="ECO:0000256" key="6">
    <source>
        <dbReference type="SAM" id="SignalP"/>
    </source>
</evidence>
<gene>
    <name evidence="8" type="ORF">ACJMK2_007122</name>
</gene>
<keyword evidence="5" id="KW-0326">Glycosidase</keyword>
<comment type="similarity">
    <text evidence="1">Belongs to the CEMIP family.</text>
</comment>
<dbReference type="FunFam" id="2.20.100.10:FF:000001">
    <property type="entry name" value="semaphorin-5A isoform X1"/>
    <property type="match status" value="1"/>
</dbReference>
<name>A0ABD3VIL7_SINWO</name>
<dbReference type="Pfam" id="PF24605">
    <property type="entry name" value="CEMIP_X"/>
    <property type="match status" value="1"/>
</dbReference>
<evidence type="ECO:0000259" key="7">
    <source>
        <dbReference type="PROSITE" id="PS51484"/>
    </source>
</evidence>
<dbReference type="SMART" id="SM00209">
    <property type="entry name" value="TSP1"/>
    <property type="match status" value="1"/>
</dbReference>
<evidence type="ECO:0000256" key="3">
    <source>
        <dbReference type="ARBA" id="ARBA00023157"/>
    </source>
</evidence>
<keyword evidence="2" id="KW-0378">Hydrolase</keyword>
<dbReference type="InterPro" id="IPR036383">
    <property type="entry name" value="TSP1_rpt_sf"/>
</dbReference>
<dbReference type="PANTHER" id="PTHR15535:SF17">
    <property type="entry name" value="TRANSMEMBRANE PROTEIN"/>
    <property type="match status" value="1"/>
</dbReference>
<dbReference type="Pfam" id="PF10162">
    <property type="entry name" value="G8"/>
    <property type="match status" value="1"/>
</dbReference>
<dbReference type="InterPro" id="IPR055400">
    <property type="entry name" value="CEMIP_X"/>
</dbReference>
<evidence type="ECO:0000256" key="2">
    <source>
        <dbReference type="ARBA" id="ARBA00022801"/>
    </source>
</evidence>
<accession>A0ABD3VIL7</accession>
<dbReference type="PROSITE" id="PS50092">
    <property type="entry name" value="TSP1"/>
    <property type="match status" value="1"/>
</dbReference>
<feature type="domain" description="G8" evidence="7">
    <location>
        <begin position="43"/>
        <end position="158"/>
    </location>
</feature>
<dbReference type="EMBL" id="JBJQND010000011">
    <property type="protein sequence ID" value="KAL3861031.1"/>
    <property type="molecule type" value="Genomic_DNA"/>
</dbReference>
<feature type="signal peptide" evidence="6">
    <location>
        <begin position="1"/>
        <end position="25"/>
    </location>
</feature>
<keyword evidence="6" id="KW-0732">Signal</keyword>
<dbReference type="AlphaFoldDB" id="A0ABD3VIL7"/>
<dbReference type="Gene3D" id="2.20.100.10">
    <property type="entry name" value="Thrombospondin type-1 (TSP1) repeat"/>
    <property type="match status" value="1"/>
</dbReference>
<dbReference type="Proteomes" id="UP001634394">
    <property type="component" value="Unassembled WGS sequence"/>
</dbReference>
<dbReference type="Pfam" id="PF00090">
    <property type="entry name" value="TSP_1"/>
    <property type="match status" value="1"/>
</dbReference>
<dbReference type="SUPFAM" id="SSF82895">
    <property type="entry name" value="TSP-1 type 1 repeat"/>
    <property type="match status" value="1"/>
</dbReference>
<keyword evidence="4" id="KW-0325">Glycoprotein</keyword>
<proteinExistence type="inferred from homology"/>
<organism evidence="8 9">
    <name type="scientific">Sinanodonta woodiana</name>
    <name type="common">Chinese pond mussel</name>
    <name type="synonym">Anodonta woodiana</name>
    <dbReference type="NCBI Taxonomy" id="1069815"/>
    <lineage>
        <taxon>Eukaryota</taxon>
        <taxon>Metazoa</taxon>
        <taxon>Spiralia</taxon>
        <taxon>Lophotrochozoa</taxon>
        <taxon>Mollusca</taxon>
        <taxon>Bivalvia</taxon>
        <taxon>Autobranchia</taxon>
        <taxon>Heteroconchia</taxon>
        <taxon>Palaeoheterodonta</taxon>
        <taxon>Unionida</taxon>
        <taxon>Unionoidea</taxon>
        <taxon>Unionidae</taxon>
        <taxon>Unioninae</taxon>
        <taxon>Sinanodonta</taxon>
    </lineage>
</organism>
<evidence type="ECO:0000256" key="4">
    <source>
        <dbReference type="ARBA" id="ARBA00023180"/>
    </source>
</evidence>
<feature type="chain" id="PRO_5044885594" description="G8 domain-containing protein" evidence="6">
    <location>
        <begin position="26"/>
        <end position="1184"/>
    </location>
</feature>
<sequence>MTFSYRWFQILMLVLPLLTYEQTDAAAMCPHEDTVLKPWSDPATWPAGKKPTTGGKVTIDTPILMDEPSVTLTSITVLSTGMLVFNPDVDITLTLNYWDISGAVHIGSESCLYQGNLRIILAGKRGDFPWIGKTIIVNNGGILEVHGKRKLSWTKLDGTLQKLTKSNGIIYDHSVDGPINYKTSTDALLAYVFEINAQNNPAKKKYEVFDFNSTNYVERQETLRNMITELANGEVLLFSLRRNMIVDFNLAAIYNAFETLAFGRVTGTSKLRALKNNKSAYAALLYKTSTGVVVKETLTSFSRTGSLATVDLTLWDKKLKFLVESFTDSDEPLKAKQNFFIFTTSASYPIITLIDYVNTWEVGDRIVISSTDYDWTQVEEGTIVECSTCNNKQVKIDLPPRYTHWGSVEDGVVDMRAEVALLSRNIVIEGKMEESCYVNEVNVPGGCSNFDYDTYGGNIKFEYGFQSGRIEGVELYHMGQQTDLGSYPLHFHMCQDTTSYAVKPYLKENSIHHSFARCITLHGTYGILAKDNVCYRSLGHSYFLEDGGEKHNVLDGNLAIGTLKGKLLQSDSDPAAYWMTNPLNSLINNAGAGGEGKGIWYVYPDSPIAISAPYKFMAPGEASHTAITLFKNNVVHGYEVGLFIENKLDHDGVVFGTNDYKPLEVPTNTSSPEKKVQLIGLTAYNNWNQNAFVRGGWIEMSNSSFLGSLRGLTYASSGSKEQFIKDSVFIGESNNLGEPSTFTFNGTTVYYNRSVPMESSVSSPRQGFVFNDGPVYADNIWFKGYKKTSYYNMGAIGFLKLENFSSSTVSSMTAAKFAFADGESTGNRVIGGDPGFGKENDDKTATFQDADGSVSGVANNQIVKPYDYYVTEQCKRRVNWEMAICPHDYGKIRPTIPKTLVGIANPIMTRIDNGAEEQLNGVNSTDFVVILRGVKRYMLHWSSKIPNPLEIYSDGIEKDKWVVFGVCLPRAMKFDLYSNSPFLMTNLSTWTAASSFTDLENTVNDGRKYYYDSTNSVLYFKFINQYDRQPGETRSCPNNHCPMVKITLNGTNDSYPDADCRVRLNINKTAVTLATDTQSLTSVFTQAPELIGARITRPFADRGKINGGWSNFGPWGICLVTNGSGIQKRYRSCNNPIPHNGDYCVGSVEDVQACTIVSGSSHHNPTIITLLVTILLSGIIMIML</sequence>
<comment type="caution">
    <text evidence="8">The sequence shown here is derived from an EMBL/GenBank/DDBJ whole genome shotgun (WGS) entry which is preliminary data.</text>
</comment>
<dbReference type="InterPro" id="IPR019316">
    <property type="entry name" value="G8_domain"/>
</dbReference>
<dbReference type="InterPro" id="IPR052252">
    <property type="entry name" value="CEMIP/CEMIP2"/>
</dbReference>
<protein>
    <recommendedName>
        <fullName evidence="7">G8 domain-containing protein</fullName>
    </recommendedName>
</protein>
<keyword evidence="3" id="KW-1015">Disulfide bond</keyword>
<evidence type="ECO:0000313" key="8">
    <source>
        <dbReference type="EMBL" id="KAL3861031.1"/>
    </source>
</evidence>
<keyword evidence="9" id="KW-1185">Reference proteome</keyword>